<dbReference type="PANTHER" id="PTHR10039">
    <property type="entry name" value="AMELOGENIN"/>
    <property type="match status" value="1"/>
</dbReference>
<protein>
    <recommendedName>
        <fullName evidence="2">NACHT domain-containing protein</fullName>
    </recommendedName>
</protein>
<evidence type="ECO:0000313" key="4">
    <source>
        <dbReference type="Proteomes" id="UP001152049"/>
    </source>
</evidence>
<dbReference type="Gene3D" id="3.40.50.300">
    <property type="entry name" value="P-loop containing nucleotide triphosphate hydrolases"/>
    <property type="match status" value="1"/>
</dbReference>
<dbReference type="Proteomes" id="UP001152049">
    <property type="component" value="Unassembled WGS sequence"/>
</dbReference>
<organism evidence="3 4">
    <name type="scientific">Fusarium torreyae</name>
    <dbReference type="NCBI Taxonomy" id="1237075"/>
    <lineage>
        <taxon>Eukaryota</taxon>
        <taxon>Fungi</taxon>
        <taxon>Dikarya</taxon>
        <taxon>Ascomycota</taxon>
        <taxon>Pezizomycotina</taxon>
        <taxon>Sordariomycetes</taxon>
        <taxon>Hypocreomycetidae</taxon>
        <taxon>Hypocreales</taxon>
        <taxon>Nectriaceae</taxon>
        <taxon>Fusarium</taxon>
    </lineage>
</organism>
<evidence type="ECO:0000256" key="1">
    <source>
        <dbReference type="ARBA" id="ARBA00022737"/>
    </source>
</evidence>
<dbReference type="PROSITE" id="PS50837">
    <property type="entry name" value="NACHT"/>
    <property type="match status" value="1"/>
</dbReference>
<sequence length="543" mass="62049">MEALGAAASVVAIIQIAERIATVCVSYIDGVQGYPKDLRVIYAEVNSLKVVFESLKFLDPNDPDDAAAIQALKTPNSPVEGCNQAMQELKSLIPSTTPTHETSCHKQRRIRSALVTLAWPLKADKAKKLLDDLILHKSTINMALTGQILQDIRDIKSDFQRTTQVLSESQKRKFCEWLEKTNPSSNHNSALSLYVKGTGDWVFRSQPWQDWIGLRTRSLWLHGIPGSGKTILAAHITRAVMEQCSRGNNPKVICIYYYCYHGHNQDETASLIRWLLCQIFRKVDAIPQSASDIFNSGQEPDLEVLESMLKEILHQFERVFVMVDAIDESKPYEHLLALLQEFITNDEYRKIQLFTTSRQYSTIRQTMTDFSESLSLSNTWVQEDIRQYVSAHIDRNKAFHRWPIGLRNNVRDRLSASANGMFRWAVCQLDILRRLKTTEEIDQALCSLPETLDETYERIFAMIHPADKQLVRHAVTWICFHDLLAKHFYHTTLTCSMLLKAYWMCVEETSGKLGSAIVDTEMLEEICGCLLTYSTDSWGDEFP</sequence>
<keyword evidence="1" id="KW-0677">Repeat</keyword>
<comment type="caution">
    <text evidence="3">The sequence shown here is derived from an EMBL/GenBank/DDBJ whole genome shotgun (WGS) entry which is preliminary data.</text>
</comment>
<keyword evidence="4" id="KW-1185">Reference proteome</keyword>
<reference evidence="3" key="1">
    <citation type="submission" date="2022-09" db="EMBL/GenBank/DDBJ databases">
        <title>Fusarium specimens isolated from Avocado Roots.</title>
        <authorList>
            <person name="Stajich J."/>
            <person name="Roper C."/>
            <person name="Heimlech-Rivalta G."/>
        </authorList>
    </citation>
    <scope>NUCLEOTIDE SEQUENCE</scope>
    <source>
        <strain evidence="3">CF00136</strain>
    </source>
</reference>
<accession>A0A9W8RLV2</accession>
<evidence type="ECO:0000313" key="3">
    <source>
        <dbReference type="EMBL" id="KAJ4245002.1"/>
    </source>
</evidence>
<dbReference type="EMBL" id="JAOQAZ010000048">
    <property type="protein sequence ID" value="KAJ4245002.1"/>
    <property type="molecule type" value="Genomic_DNA"/>
</dbReference>
<dbReference type="InterPro" id="IPR027417">
    <property type="entry name" value="P-loop_NTPase"/>
</dbReference>
<proteinExistence type="predicted"/>
<dbReference type="AlphaFoldDB" id="A0A9W8RLV2"/>
<dbReference type="Pfam" id="PF17111">
    <property type="entry name" value="PigL_N"/>
    <property type="match status" value="1"/>
</dbReference>
<dbReference type="OrthoDB" id="194358at2759"/>
<name>A0A9W8RLV2_9HYPO</name>
<dbReference type="SUPFAM" id="SSF52540">
    <property type="entry name" value="P-loop containing nucleoside triphosphate hydrolases"/>
    <property type="match status" value="1"/>
</dbReference>
<evidence type="ECO:0000259" key="2">
    <source>
        <dbReference type="PROSITE" id="PS50837"/>
    </source>
</evidence>
<dbReference type="InterPro" id="IPR031348">
    <property type="entry name" value="PigL_N"/>
</dbReference>
<dbReference type="InterPro" id="IPR007111">
    <property type="entry name" value="NACHT_NTPase"/>
</dbReference>
<dbReference type="PANTHER" id="PTHR10039:SF16">
    <property type="entry name" value="GPI INOSITOL-DEACYLASE"/>
    <property type="match status" value="1"/>
</dbReference>
<dbReference type="Pfam" id="PF24883">
    <property type="entry name" value="NPHP3_N"/>
    <property type="match status" value="1"/>
</dbReference>
<gene>
    <name evidence="3" type="ORF">NW762_014208</name>
</gene>
<feature type="domain" description="NACHT" evidence="2">
    <location>
        <begin position="217"/>
        <end position="358"/>
    </location>
</feature>
<dbReference type="InterPro" id="IPR056884">
    <property type="entry name" value="NPHP3-like_N"/>
</dbReference>